<evidence type="ECO:0000256" key="2">
    <source>
        <dbReference type="ARBA" id="ARBA00022679"/>
    </source>
</evidence>
<evidence type="ECO:0000313" key="7">
    <source>
        <dbReference type="Proteomes" id="UP000218437"/>
    </source>
</evidence>
<evidence type="ECO:0000256" key="5">
    <source>
        <dbReference type="HAMAP-Rule" id="MF_00299"/>
    </source>
</evidence>
<sequence>MTTLEQKSKLLSRWLRHRPDAIGLEIDKRGWVDVAELLVKSAGAGIALTQDELMQIVAESDKQRFSLSEDRMRIRAAQGHSVDVDLKLPVKTPPPVLFHGTVQTFMASIRRQGLLPGTRRDVHLSATKQTAEEVGARRGMPVVLLVETFPLLRDGYQFRCSDNGVWLLPNVPPKYIRFPDK</sequence>
<evidence type="ECO:0000256" key="3">
    <source>
        <dbReference type="ARBA" id="ARBA00023027"/>
    </source>
</evidence>
<dbReference type="GO" id="GO:0000215">
    <property type="term" value="F:tRNA 2'-phosphotransferase activity"/>
    <property type="evidence" value="ECO:0007669"/>
    <property type="project" value="TreeGrafter"/>
</dbReference>
<reference evidence="6 7" key="1">
    <citation type="submission" date="2017-09" db="EMBL/GenBank/DDBJ databases">
        <title>Complete genome sequence of Janthinobacterium svalbardensis PAMC 27463.</title>
        <authorList>
            <person name="Cho Y.-J."/>
            <person name="Cho A."/>
            <person name="Kim O.-S."/>
            <person name="Lee J.-I."/>
        </authorList>
    </citation>
    <scope>NUCLEOTIDE SEQUENCE [LARGE SCALE GENOMIC DNA]</scope>
    <source>
        <strain evidence="6 7">PAMC 27463</strain>
    </source>
</reference>
<dbReference type="PANTHER" id="PTHR12684:SF2">
    <property type="entry name" value="TRNA 2'-PHOSPHOTRANSFERASE 1"/>
    <property type="match status" value="1"/>
</dbReference>
<dbReference type="Gene3D" id="1.10.10.970">
    <property type="entry name" value="RNA 2'-phosphotransferase, Tpt1/KptA family, N-terminal domain"/>
    <property type="match status" value="1"/>
</dbReference>
<dbReference type="InterPro" id="IPR042080">
    <property type="entry name" value="RNA_2'-PTrans_N"/>
</dbReference>
<comment type="function">
    <text evidence="4 5">Removes the 2'-phosphate from RNA via an intermediate in which the phosphate is ADP-ribosylated by NAD followed by a presumed transesterification to release the RNA and generate ADP-ribose 1''-2''-cyclic phosphate (APPR&gt;P). May function as an ADP-ribosylase.</text>
</comment>
<dbReference type="GO" id="GO:0003950">
    <property type="term" value="F:NAD+ poly-ADP-ribosyltransferase activity"/>
    <property type="evidence" value="ECO:0007669"/>
    <property type="project" value="InterPro"/>
</dbReference>
<proteinExistence type="inferred from homology"/>
<evidence type="ECO:0000313" key="6">
    <source>
        <dbReference type="EMBL" id="ATD61914.1"/>
    </source>
</evidence>
<accession>A0A290WYF6</accession>
<dbReference type="InterPro" id="IPR022928">
    <property type="entry name" value="RNA_2'-PTrans_KptA"/>
</dbReference>
<gene>
    <name evidence="5" type="primary">kptA</name>
    <name evidence="6" type="ORF">CNX70_18405</name>
</gene>
<dbReference type="Proteomes" id="UP000218437">
    <property type="component" value="Chromosome"/>
</dbReference>
<keyword evidence="7" id="KW-1185">Reference proteome</keyword>
<dbReference type="PANTHER" id="PTHR12684">
    <property type="entry name" value="PUTATIVE PHOSPHOTRANSFERASE"/>
    <property type="match status" value="1"/>
</dbReference>
<name>A0A290WYF6_9BURK</name>
<dbReference type="EMBL" id="CP023422">
    <property type="protein sequence ID" value="ATD61914.1"/>
    <property type="molecule type" value="Genomic_DNA"/>
</dbReference>
<dbReference type="InterPro" id="IPR002745">
    <property type="entry name" value="Ptrans_KptA/Tpt1"/>
</dbReference>
<dbReference type="EC" id="2.7.1.-" evidence="5"/>
<keyword evidence="2 5" id="KW-0808">Transferase</keyword>
<protein>
    <recommendedName>
        <fullName evidence="5">Probable RNA 2'-phosphotransferase</fullName>
        <ecNumber evidence="5">2.7.1.-</ecNumber>
    </recommendedName>
</protein>
<organism evidence="6 7">
    <name type="scientific">Janthinobacterium svalbardensis</name>
    <dbReference type="NCBI Taxonomy" id="368607"/>
    <lineage>
        <taxon>Bacteria</taxon>
        <taxon>Pseudomonadati</taxon>
        <taxon>Pseudomonadota</taxon>
        <taxon>Betaproteobacteria</taxon>
        <taxon>Burkholderiales</taxon>
        <taxon>Oxalobacteraceae</taxon>
        <taxon>Janthinobacterium</taxon>
    </lineage>
</organism>
<dbReference type="AlphaFoldDB" id="A0A290WYF6"/>
<dbReference type="SUPFAM" id="SSF56399">
    <property type="entry name" value="ADP-ribosylation"/>
    <property type="match status" value="1"/>
</dbReference>
<dbReference type="HAMAP" id="MF_00299">
    <property type="entry name" value="KptA"/>
    <property type="match status" value="1"/>
</dbReference>
<dbReference type="Gene3D" id="3.20.170.30">
    <property type="match status" value="1"/>
</dbReference>
<dbReference type="KEGG" id="jsv:CNX70_18405"/>
<dbReference type="RefSeq" id="WP_096235946.1">
    <property type="nucleotide sequence ID" value="NZ_CP023422.1"/>
</dbReference>
<dbReference type="Pfam" id="PF01885">
    <property type="entry name" value="PTS_2-RNA"/>
    <property type="match status" value="1"/>
</dbReference>
<keyword evidence="3 5" id="KW-0520">NAD</keyword>
<comment type="similarity">
    <text evidence="1 5">Belongs to the KptA/TPT1 family.</text>
</comment>
<evidence type="ECO:0000256" key="4">
    <source>
        <dbReference type="ARBA" id="ARBA00025212"/>
    </source>
</evidence>
<dbReference type="GO" id="GO:0006388">
    <property type="term" value="P:tRNA splicing, via endonucleolytic cleavage and ligation"/>
    <property type="evidence" value="ECO:0007669"/>
    <property type="project" value="UniProtKB-UniRule"/>
</dbReference>
<evidence type="ECO:0000256" key="1">
    <source>
        <dbReference type="ARBA" id="ARBA00009836"/>
    </source>
</evidence>
<dbReference type="InterPro" id="IPR042081">
    <property type="entry name" value="RNA_2'-PTrans_C"/>
</dbReference>